<dbReference type="InterPro" id="IPR036950">
    <property type="entry name" value="PBP_transglycosylase"/>
</dbReference>
<comment type="catalytic activity">
    <reaction evidence="16">
        <text>Preferential cleavage: (Ac)2-L-Lys-D-Ala-|-D-Ala. Also transpeptidation of peptidyl-alanyl moieties that are N-acyl substituents of D-alanine.</text>
        <dbReference type="EC" id="3.4.16.4"/>
    </reaction>
</comment>
<dbReference type="GO" id="GO:0009002">
    <property type="term" value="F:serine-type D-Ala-D-Ala carboxypeptidase activity"/>
    <property type="evidence" value="ECO:0007669"/>
    <property type="project" value="UniProtKB-EC"/>
</dbReference>
<dbReference type="GO" id="GO:0008360">
    <property type="term" value="P:regulation of cell shape"/>
    <property type="evidence" value="ECO:0007669"/>
    <property type="project" value="UniProtKB-KW"/>
</dbReference>
<dbReference type="InterPro" id="IPR001264">
    <property type="entry name" value="Glyco_trans_51"/>
</dbReference>
<protein>
    <submittedName>
        <fullName evidence="21">PBP1A family penicillin-binding protein</fullName>
    </submittedName>
</protein>
<evidence type="ECO:0000313" key="21">
    <source>
        <dbReference type="EMBL" id="TNJ63942.1"/>
    </source>
</evidence>
<evidence type="ECO:0000256" key="1">
    <source>
        <dbReference type="ARBA" id="ARBA00007090"/>
    </source>
</evidence>
<comment type="similarity">
    <text evidence="1">In the C-terminal section; belongs to the transpeptidase family.</text>
</comment>
<dbReference type="GO" id="GO:0006508">
    <property type="term" value="P:proteolysis"/>
    <property type="evidence" value="ECO:0007669"/>
    <property type="project" value="UniProtKB-KW"/>
</dbReference>
<dbReference type="GO" id="GO:0008955">
    <property type="term" value="F:peptidoglycan glycosyltransferase activity"/>
    <property type="evidence" value="ECO:0007669"/>
    <property type="project" value="UniProtKB-EC"/>
</dbReference>
<evidence type="ECO:0000256" key="8">
    <source>
        <dbReference type="ARBA" id="ARBA00022692"/>
    </source>
</evidence>
<dbReference type="Gene3D" id="1.10.3810.10">
    <property type="entry name" value="Biosynthetic peptidoglycan transglycosylase-like"/>
    <property type="match status" value="1"/>
</dbReference>
<evidence type="ECO:0000256" key="10">
    <source>
        <dbReference type="ARBA" id="ARBA00022960"/>
    </source>
</evidence>
<evidence type="ECO:0000256" key="18">
    <source>
        <dbReference type="SAM" id="MobiDB-lite"/>
    </source>
</evidence>
<evidence type="ECO:0000256" key="3">
    <source>
        <dbReference type="ARBA" id="ARBA00022475"/>
    </source>
</evidence>
<comment type="caution">
    <text evidence="21">The sequence shown here is derived from an EMBL/GenBank/DDBJ whole genome shotgun (WGS) entry which is preliminary data.</text>
</comment>
<keyword evidence="3" id="KW-1003">Cell membrane</keyword>
<evidence type="ECO:0000256" key="17">
    <source>
        <dbReference type="ARBA" id="ARBA00049902"/>
    </source>
</evidence>
<sequence length="712" mass="78047">MMKTVASGTRASSGQAKKKRRQPPRLRTYWRLLLSVALLAVILSVAAIALWIRSLDIGKLADPPLAPTQLMDRNGKAASEVSSSKIVPVKLEQIPLHLRQAIVAVEDRRYYEHSGVDGLGIARALFRNLKQGGVAEGGSTITQQLAKNMFLTHEQTLSRKLTEAAYAYKIEQTYDKDRILETYLNQIYFGEGQWGIQQAAKTYFGKDVEKLTLGESAMLAALPKAPSHYSPYKNMEKALDRRNLVLGLMLEEGYITDAEYRGAVVEPIVVSDGGNESLRGQYAYYLDQVIEEAIERYGFTERQLLGGGLRIFTELDPTVQSSMEAAYGNDALFPASAPDQLMQSGAVILDPYTGGVRGIVGGRGKHVYRGFNHATDLKRQPGSSFKPLIVYAPAIEKGYGPTSRLYDGPLNINGYKPTDWDKRTRGEVSLKEAVIRSWNIPAVWLLNEIGLQTGKVFVQKLGIPLAKGDDNLALALGGMEEGVSPLQMAQAYGMFPNLGVMMPAHTIVKITAADGRVLAEAKPEPVTVMSPTGAYAMTGLLQDVIREGTGGNAAMSRPVAGKTGTTQLPATKEFEGIGDGSKDAWFVGYTPELVGAVWIGYDQTDRNHYLSTSGGYNPALVFKEMMSTALRDVPAVSFKQPPQVGKSDTIIAPGKGKGDDKKEPPGQAKKNNDKEEEKRKEEKKKEQEREKKEKEKEKEKSKGRHNNDDGDD</sequence>
<dbReference type="Pfam" id="PF00912">
    <property type="entry name" value="Transgly"/>
    <property type="match status" value="1"/>
</dbReference>
<feature type="region of interest" description="Disordered" evidence="18">
    <location>
        <begin position="1"/>
        <end position="22"/>
    </location>
</feature>
<dbReference type="PANTHER" id="PTHR32282">
    <property type="entry name" value="BINDING PROTEIN TRANSPEPTIDASE, PUTATIVE-RELATED"/>
    <property type="match status" value="1"/>
</dbReference>
<dbReference type="Proteomes" id="UP000307943">
    <property type="component" value="Unassembled WGS sequence"/>
</dbReference>
<keyword evidence="14" id="KW-0511">Multifunctional enzyme</keyword>
<feature type="compositionally biased region" description="Basic and acidic residues" evidence="18">
    <location>
        <begin position="656"/>
        <end position="712"/>
    </location>
</feature>
<dbReference type="FunFam" id="1.10.3810.10:FF:000001">
    <property type="entry name" value="Penicillin-binding protein 1A"/>
    <property type="match status" value="1"/>
</dbReference>
<evidence type="ECO:0000256" key="16">
    <source>
        <dbReference type="ARBA" id="ARBA00034000"/>
    </source>
</evidence>
<keyword evidence="5" id="KW-0645">Protease</keyword>
<evidence type="ECO:0000256" key="11">
    <source>
        <dbReference type="ARBA" id="ARBA00022984"/>
    </source>
</evidence>
<proteinExistence type="inferred from homology"/>
<evidence type="ECO:0000256" key="9">
    <source>
        <dbReference type="ARBA" id="ARBA00022801"/>
    </source>
</evidence>
<keyword evidence="10" id="KW-0133">Cell shape</keyword>
<keyword evidence="9" id="KW-0378">Hydrolase</keyword>
<evidence type="ECO:0000259" key="20">
    <source>
        <dbReference type="Pfam" id="PF00912"/>
    </source>
</evidence>
<gene>
    <name evidence="21" type="ORF">FE784_23060</name>
</gene>
<keyword evidence="7" id="KW-0808">Transferase</keyword>
<dbReference type="GO" id="GO:0030288">
    <property type="term" value="C:outer membrane-bounded periplasmic space"/>
    <property type="evidence" value="ECO:0007669"/>
    <property type="project" value="TreeGrafter"/>
</dbReference>
<comment type="similarity">
    <text evidence="2">In the N-terminal section; belongs to the glycosyltransferase 51 family.</text>
</comment>
<dbReference type="OrthoDB" id="9766909at2"/>
<evidence type="ECO:0000313" key="22">
    <source>
        <dbReference type="Proteomes" id="UP000307943"/>
    </source>
</evidence>
<feature type="region of interest" description="Disordered" evidence="18">
    <location>
        <begin position="639"/>
        <end position="712"/>
    </location>
</feature>
<reference evidence="21 22" key="1">
    <citation type="submission" date="2019-05" db="EMBL/GenBank/DDBJ databases">
        <title>We sequenced the genome of Paenibacillus hemerocallicola KCTC 33185 for further insight into its adaptation and study the phylogeny of Paenibacillus.</title>
        <authorList>
            <person name="Narsing Rao M.P."/>
        </authorList>
    </citation>
    <scope>NUCLEOTIDE SEQUENCE [LARGE SCALE GENOMIC DNA]</scope>
    <source>
        <strain evidence="21 22">KCTC 33185</strain>
    </source>
</reference>
<feature type="domain" description="Glycosyl transferase family 51" evidence="20">
    <location>
        <begin position="79"/>
        <end position="249"/>
    </location>
</feature>
<evidence type="ECO:0000256" key="4">
    <source>
        <dbReference type="ARBA" id="ARBA00022645"/>
    </source>
</evidence>
<dbReference type="RefSeq" id="WP_139604644.1">
    <property type="nucleotide sequence ID" value="NZ_VDCQ01000036.1"/>
</dbReference>
<dbReference type="Gene3D" id="3.40.710.10">
    <property type="entry name" value="DD-peptidase/beta-lactamase superfamily"/>
    <property type="match status" value="1"/>
</dbReference>
<keyword evidence="6" id="KW-0328">Glycosyltransferase</keyword>
<dbReference type="InterPro" id="IPR012338">
    <property type="entry name" value="Beta-lactam/transpept-like"/>
</dbReference>
<dbReference type="Pfam" id="PF00905">
    <property type="entry name" value="Transpeptidase"/>
    <property type="match status" value="1"/>
</dbReference>
<dbReference type="EMBL" id="VDCQ01000036">
    <property type="protein sequence ID" value="TNJ63942.1"/>
    <property type="molecule type" value="Genomic_DNA"/>
</dbReference>
<evidence type="ECO:0000256" key="15">
    <source>
        <dbReference type="ARBA" id="ARBA00023316"/>
    </source>
</evidence>
<keyword evidence="22" id="KW-1185">Reference proteome</keyword>
<dbReference type="SUPFAM" id="SSF53955">
    <property type="entry name" value="Lysozyme-like"/>
    <property type="match status" value="1"/>
</dbReference>
<dbReference type="InterPro" id="IPR001460">
    <property type="entry name" value="PCN-bd_Tpept"/>
</dbReference>
<feature type="domain" description="Penicillin-binding protein transpeptidase" evidence="19">
    <location>
        <begin position="345"/>
        <end position="626"/>
    </location>
</feature>
<feature type="compositionally biased region" description="Polar residues" evidence="18">
    <location>
        <begin position="1"/>
        <end position="15"/>
    </location>
</feature>
<comment type="catalytic activity">
    <reaction evidence="17">
        <text>[GlcNAc-(1-&gt;4)-Mur2Ac(oyl-L-Ala-gamma-D-Glu-L-Lys-D-Ala-D-Ala)](n)-di-trans,octa-cis-undecaprenyl diphosphate + beta-D-GlcNAc-(1-&gt;4)-Mur2Ac(oyl-L-Ala-gamma-D-Glu-L-Lys-D-Ala-D-Ala)-di-trans,octa-cis-undecaprenyl diphosphate = [GlcNAc-(1-&gt;4)-Mur2Ac(oyl-L-Ala-gamma-D-Glu-L-Lys-D-Ala-D-Ala)](n+1)-di-trans,octa-cis-undecaprenyl diphosphate + di-trans,octa-cis-undecaprenyl diphosphate + H(+)</text>
        <dbReference type="Rhea" id="RHEA:23708"/>
        <dbReference type="Rhea" id="RHEA-COMP:9602"/>
        <dbReference type="Rhea" id="RHEA-COMP:9603"/>
        <dbReference type="ChEBI" id="CHEBI:15378"/>
        <dbReference type="ChEBI" id="CHEBI:58405"/>
        <dbReference type="ChEBI" id="CHEBI:60033"/>
        <dbReference type="ChEBI" id="CHEBI:78435"/>
        <dbReference type="EC" id="2.4.99.28"/>
    </reaction>
</comment>
<keyword evidence="15" id="KW-0961">Cell wall biogenesis/degradation</keyword>
<keyword evidence="4" id="KW-0121">Carboxypeptidase</keyword>
<dbReference type="GO" id="GO:0071555">
    <property type="term" value="P:cell wall organization"/>
    <property type="evidence" value="ECO:0007669"/>
    <property type="project" value="UniProtKB-KW"/>
</dbReference>
<evidence type="ECO:0000256" key="6">
    <source>
        <dbReference type="ARBA" id="ARBA00022676"/>
    </source>
</evidence>
<evidence type="ECO:0000256" key="14">
    <source>
        <dbReference type="ARBA" id="ARBA00023268"/>
    </source>
</evidence>
<keyword evidence="12" id="KW-1133">Transmembrane helix</keyword>
<dbReference type="InterPro" id="IPR050396">
    <property type="entry name" value="Glycosyltr_51/Transpeptidase"/>
</dbReference>
<dbReference type="GO" id="GO:0009252">
    <property type="term" value="P:peptidoglycan biosynthetic process"/>
    <property type="evidence" value="ECO:0007669"/>
    <property type="project" value="UniProtKB-KW"/>
</dbReference>
<dbReference type="AlphaFoldDB" id="A0A5C4T4C1"/>
<accession>A0A5C4T4C1</accession>
<dbReference type="NCBIfam" id="TIGR02074">
    <property type="entry name" value="PBP_1a_fam"/>
    <property type="match status" value="1"/>
</dbReference>
<evidence type="ECO:0000256" key="12">
    <source>
        <dbReference type="ARBA" id="ARBA00022989"/>
    </source>
</evidence>
<dbReference type="PANTHER" id="PTHR32282:SF32">
    <property type="entry name" value="PENICILLIN-BINDING PROTEIN 2A"/>
    <property type="match status" value="1"/>
</dbReference>
<evidence type="ECO:0000256" key="13">
    <source>
        <dbReference type="ARBA" id="ARBA00023136"/>
    </source>
</evidence>
<evidence type="ECO:0000259" key="19">
    <source>
        <dbReference type="Pfam" id="PF00905"/>
    </source>
</evidence>
<evidence type="ECO:0000256" key="2">
    <source>
        <dbReference type="ARBA" id="ARBA00007739"/>
    </source>
</evidence>
<keyword evidence="13" id="KW-0472">Membrane</keyword>
<keyword evidence="8" id="KW-0812">Transmembrane</keyword>
<dbReference type="GO" id="GO:0008658">
    <property type="term" value="F:penicillin binding"/>
    <property type="evidence" value="ECO:0007669"/>
    <property type="project" value="InterPro"/>
</dbReference>
<name>A0A5C4T4C1_9BACL</name>
<dbReference type="InterPro" id="IPR023346">
    <property type="entry name" value="Lysozyme-like_dom_sf"/>
</dbReference>
<organism evidence="21 22">
    <name type="scientific">Paenibacillus hemerocallicola</name>
    <dbReference type="NCBI Taxonomy" id="1172614"/>
    <lineage>
        <taxon>Bacteria</taxon>
        <taxon>Bacillati</taxon>
        <taxon>Bacillota</taxon>
        <taxon>Bacilli</taxon>
        <taxon>Bacillales</taxon>
        <taxon>Paenibacillaceae</taxon>
        <taxon>Paenibacillus</taxon>
    </lineage>
</organism>
<keyword evidence="11" id="KW-0573">Peptidoglycan synthesis</keyword>
<evidence type="ECO:0000256" key="7">
    <source>
        <dbReference type="ARBA" id="ARBA00022679"/>
    </source>
</evidence>
<evidence type="ECO:0000256" key="5">
    <source>
        <dbReference type="ARBA" id="ARBA00022670"/>
    </source>
</evidence>
<dbReference type="SUPFAM" id="SSF56601">
    <property type="entry name" value="beta-lactamase/transpeptidase-like"/>
    <property type="match status" value="1"/>
</dbReference>